<name>A0AAD1YHG1_9CLOT</name>
<feature type="transmembrane region" description="Helical" evidence="6">
    <location>
        <begin position="20"/>
        <end position="41"/>
    </location>
</feature>
<proteinExistence type="inferred from homology"/>
<gene>
    <name evidence="7" type="ORF">CNEO2_250036</name>
</gene>
<feature type="transmembrane region" description="Helical" evidence="6">
    <location>
        <begin position="301"/>
        <end position="320"/>
    </location>
</feature>
<sequence length="333" mass="36491">MLSILFGNIEADVMTSAITYFVISGLSYPFLSIYDCGAALFRSMGNSSTPMIVSIIMNLINLVGNAIGIFVLHAGVAGVATASIIARAVAAAIMLYMCFNKKNEVFISFSKIFSWNGEMIRRILNIAIPNGIENGIFQLGKVLLISIVSMFGTAQIAANGITNSLVMIAITCANAINLAIVTVVGQCVGAGDYLQATNYTKKLMKSAYIGTILSSLGQILLLKWILNFYSLPIEVRHLTYILVMIHNCCAIFLWPASFTLANALRAAGDVRFTMVISISSLFIFRISFAYILGVIFQMGVIGVWIAMGIDWMFRAIIYIIRFKRGTWKNFQVI</sequence>
<dbReference type="GO" id="GO:0005886">
    <property type="term" value="C:plasma membrane"/>
    <property type="evidence" value="ECO:0007669"/>
    <property type="project" value="TreeGrafter"/>
</dbReference>
<evidence type="ECO:0000256" key="6">
    <source>
        <dbReference type="SAM" id="Phobius"/>
    </source>
</evidence>
<feature type="transmembrane region" description="Helical" evidence="6">
    <location>
        <begin position="238"/>
        <end position="260"/>
    </location>
</feature>
<dbReference type="GO" id="GO:0042910">
    <property type="term" value="F:xenobiotic transmembrane transporter activity"/>
    <property type="evidence" value="ECO:0007669"/>
    <property type="project" value="InterPro"/>
</dbReference>
<dbReference type="AlphaFoldDB" id="A0AAD1YHG1"/>
<comment type="caution">
    <text evidence="7">The sequence shown here is derived from an EMBL/GenBank/DDBJ whole genome shotgun (WGS) entry which is preliminary data.</text>
</comment>
<dbReference type="PANTHER" id="PTHR43298">
    <property type="entry name" value="MULTIDRUG RESISTANCE PROTEIN NORM-RELATED"/>
    <property type="match status" value="1"/>
</dbReference>
<feature type="transmembrane region" description="Helical" evidence="6">
    <location>
        <begin position="206"/>
        <end position="226"/>
    </location>
</feature>
<keyword evidence="6" id="KW-0472">Membrane</keyword>
<dbReference type="PANTHER" id="PTHR43298:SF2">
    <property type="entry name" value="FMN_FAD EXPORTER YEEO-RELATED"/>
    <property type="match status" value="1"/>
</dbReference>
<feature type="transmembrane region" description="Helical" evidence="6">
    <location>
        <begin position="167"/>
        <end position="194"/>
    </location>
</feature>
<comment type="similarity">
    <text evidence="2">Belongs to the multi antimicrobial extrusion (MATE) (TC 2.A.66.1) family.</text>
</comment>
<feature type="transmembrane region" description="Helical" evidence="6">
    <location>
        <begin position="53"/>
        <end position="73"/>
    </location>
</feature>
<dbReference type="InterPro" id="IPR002528">
    <property type="entry name" value="MATE_fam"/>
</dbReference>
<protein>
    <recommendedName>
        <fullName evidence="3">Probable multidrug resistance protein NorM</fullName>
    </recommendedName>
    <alternativeName>
        <fullName evidence="5">Multidrug-efflux transporter</fullName>
    </alternativeName>
</protein>
<dbReference type="Pfam" id="PF01554">
    <property type="entry name" value="MatE"/>
    <property type="match status" value="2"/>
</dbReference>
<dbReference type="InterPro" id="IPR050222">
    <property type="entry name" value="MATE_MdtK"/>
</dbReference>
<evidence type="ECO:0000256" key="4">
    <source>
        <dbReference type="ARBA" id="ARBA00022448"/>
    </source>
</evidence>
<keyword evidence="6" id="KW-0812">Transmembrane</keyword>
<accession>A0AAD1YHG1</accession>
<dbReference type="Proteomes" id="UP001189143">
    <property type="component" value="Unassembled WGS sequence"/>
</dbReference>
<reference evidence="7" key="1">
    <citation type="submission" date="2022-10" db="EMBL/GenBank/DDBJ databases">
        <authorList>
            <person name="Aires J."/>
            <person name="Mesa V."/>
        </authorList>
    </citation>
    <scope>NUCLEOTIDE SEQUENCE</scope>
    <source>
        <strain evidence="7">Clostridium neonatale JD116</strain>
    </source>
</reference>
<evidence type="ECO:0000256" key="2">
    <source>
        <dbReference type="ARBA" id="ARBA00010199"/>
    </source>
</evidence>
<keyword evidence="4" id="KW-0813">Transport</keyword>
<comment type="function">
    <text evidence="1">Multidrug efflux pump.</text>
</comment>
<dbReference type="GO" id="GO:0015297">
    <property type="term" value="F:antiporter activity"/>
    <property type="evidence" value="ECO:0007669"/>
    <property type="project" value="InterPro"/>
</dbReference>
<feature type="transmembrane region" description="Helical" evidence="6">
    <location>
        <begin position="79"/>
        <end position="99"/>
    </location>
</feature>
<feature type="transmembrane region" description="Helical" evidence="6">
    <location>
        <begin position="272"/>
        <end position="295"/>
    </location>
</feature>
<evidence type="ECO:0000256" key="3">
    <source>
        <dbReference type="ARBA" id="ARBA00020268"/>
    </source>
</evidence>
<evidence type="ECO:0000313" key="8">
    <source>
        <dbReference type="Proteomes" id="UP001189143"/>
    </source>
</evidence>
<evidence type="ECO:0000256" key="5">
    <source>
        <dbReference type="ARBA" id="ARBA00031636"/>
    </source>
</evidence>
<organism evidence="7 8">
    <name type="scientific">Clostridium neonatale</name>
    <dbReference type="NCBI Taxonomy" id="137838"/>
    <lineage>
        <taxon>Bacteria</taxon>
        <taxon>Bacillati</taxon>
        <taxon>Bacillota</taxon>
        <taxon>Clostridia</taxon>
        <taxon>Eubacteriales</taxon>
        <taxon>Clostridiaceae</taxon>
        <taxon>Clostridium</taxon>
    </lineage>
</organism>
<evidence type="ECO:0000313" key="7">
    <source>
        <dbReference type="EMBL" id="CAI3579014.1"/>
    </source>
</evidence>
<feature type="transmembrane region" description="Helical" evidence="6">
    <location>
        <begin position="142"/>
        <end position="161"/>
    </location>
</feature>
<keyword evidence="6" id="KW-1133">Transmembrane helix</keyword>
<dbReference type="EMBL" id="CAMTCP010000177">
    <property type="protein sequence ID" value="CAI3579014.1"/>
    <property type="molecule type" value="Genomic_DNA"/>
</dbReference>
<evidence type="ECO:0000256" key="1">
    <source>
        <dbReference type="ARBA" id="ARBA00003408"/>
    </source>
</evidence>